<dbReference type="PANTHER" id="PTHR34598:SF3">
    <property type="entry name" value="OXIDOREDUCTASE AN1597"/>
    <property type="match status" value="1"/>
</dbReference>
<dbReference type="GeneID" id="8106963"/>
<protein>
    <submittedName>
        <fullName evidence="2">Uncharacterized protein</fullName>
    </submittedName>
</protein>
<sequence>MVDNTTVDPQSDLEPRDMVYYEKVVDTCLVYQSSAYKFKYLSDQKPSEAWVILQSDSGGLTGVPHTAFSNPLARPNDPPRESIEVRTLVYYDE</sequence>
<dbReference type="InterPro" id="IPR044053">
    <property type="entry name" value="AsaB-like"/>
</dbReference>
<dbReference type="Proteomes" id="UP000001745">
    <property type="component" value="Unassembled WGS sequence"/>
</dbReference>
<dbReference type="STRING" id="441959.B8M2G6"/>
<comment type="similarity">
    <text evidence="1">Belongs to the asaB hydroxylase/desaturase family.</text>
</comment>
<dbReference type="PANTHER" id="PTHR34598">
    <property type="entry name" value="BLL6449 PROTEIN"/>
    <property type="match status" value="1"/>
</dbReference>
<proteinExistence type="inferred from homology"/>
<organism evidence="2 3">
    <name type="scientific">Talaromyces stipitatus (strain ATCC 10500 / CBS 375.48 / QM 6759 / NRRL 1006)</name>
    <name type="common">Penicillium stipitatum</name>
    <dbReference type="NCBI Taxonomy" id="441959"/>
    <lineage>
        <taxon>Eukaryota</taxon>
        <taxon>Fungi</taxon>
        <taxon>Dikarya</taxon>
        <taxon>Ascomycota</taxon>
        <taxon>Pezizomycotina</taxon>
        <taxon>Eurotiomycetes</taxon>
        <taxon>Eurotiomycetidae</taxon>
        <taxon>Eurotiales</taxon>
        <taxon>Trichocomaceae</taxon>
        <taxon>Talaromyces</taxon>
        <taxon>Talaromyces sect. Talaromyces</taxon>
    </lineage>
</organism>
<evidence type="ECO:0000313" key="2">
    <source>
        <dbReference type="EMBL" id="EED21630.1"/>
    </source>
</evidence>
<dbReference type="HOGENOM" id="CLU_2401157_0_0_1"/>
<dbReference type="InParanoid" id="B8M2G6"/>
<reference evidence="3" key="1">
    <citation type="journal article" date="2015" name="Genome Announc.">
        <title>Genome sequence of the AIDS-associated pathogen Penicillium marneffei (ATCC18224) and its near taxonomic relative Talaromyces stipitatus (ATCC10500).</title>
        <authorList>
            <person name="Nierman W.C."/>
            <person name="Fedorova-Abrams N.D."/>
            <person name="Andrianopoulos A."/>
        </authorList>
    </citation>
    <scope>NUCLEOTIDE SEQUENCE [LARGE SCALE GENOMIC DNA]</scope>
    <source>
        <strain evidence="3">ATCC 10500 / CBS 375.48 / QM 6759 / NRRL 1006</strain>
    </source>
</reference>
<evidence type="ECO:0000313" key="3">
    <source>
        <dbReference type="Proteomes" id="UP000001745"/>
    </source>
</evidence>
<gene>
    <name evidence="2" type="ORF">TSTA_088660</name>
</gene>
<dbReference type="EMBL" id="EQ962653">
    <property type="protein sequence ID" value="EED21630.1"/>
    <property type="molecule type" value="Genomic_DNA"/>
</dbReference>
<dbReference type="VEuPathDB" id="FungiDB:TSTA_088660"/>
<dbReference type="RefSeq" id="XP_002478593.1">
    <property type="nucleotide sequence ID" value="XM_002478548.1"/>
</dbReference>
<dbReference type="OrthoDB" id="412788at2759"/>
<dbReference type="GO" id="GO:0016491">
    <property type="term" value="F:oxidoreductase activity"/>
    <property type="evidence" value="ECO:0007669"/>
    <property type="project" value="InterPro"/>
</dbReference>
<dbReference type="AlphaFoldDB" id="B8M2G6"/>
<name>B8M2G6_TALSN</name>
<keyword evidence="3" id="KW-1185">Reference proteome</keyword>
<evidence type="ECO:0000256" key="1">
    <source>
        <dbReference type="ARBA" id="ARBA00023604"/>
    </source>
</evidence>
<dbReference type="PhylomeDB" id="B8M2G6"/>
<accession>B8M2G6</accession>